<protein>
    <recommendedName>
        <fullName evidence="3">histone acetyltransferase</fullName>
        <ecNumber evidence="3">2.3.1.48</ecNumber>
    </recommendedName>
</protein>
<comment type="subcellular location">
    <subcellularLocation>
        <location evidence="2">Nucleus</location>
    </subcellularLocation>
</comment>
<keyword evidence="21" id="KW-1185">Reference proteome</keyword>
<dbReference type="EMBL" id="GL377569">
    <property type="protein sequence ID" value="EFJ34595.1"/>
    <property type="molecule type" value="Genomic_DNA"/>
</dbReference>
<sequence>MNMQHQTQGQPPGHQHIASSSRNRASWHAEGDDVPDRRLVIAHVLKLFQKNNSTAEYQQRLPEMVRRLEEGLYRDAASKEEYNDMNTLEKRIQSVAKRISAGRNTAANSRNTATMIPTPGAATMIPTPGLATSPASFSGAPGQFAMPGSRRNNLAVSTAPSNSLVSHSGAGGVRMVQQGSNMVTSAQMHPSLVNGRLDSPFIGNGGQYSLNGNAMHSSSSYFGQGQIQREGFQIHKSLNGEIPSSQSSKMIPVPGLPSQLQQRQSEATTLQEQKKTPNQNQKKADVVRVQNGVATAQDSLQNGLKPGDGTANGMSGDKKEMLRRQQHWLCLLRHANKCTAPEGQCNFNSRCHYVQQVLRHATKCRETACQSSHCQVVRALLRHHSQCENLQCALCAPARRLARAAAQAATIAAASSSAVTASTCTEETQVAAKRVKEEVDIQSYGGVGAGSDCGPPFPKKIKVEPGTTAQVKSAGICKGKGPIVAQQVDVKPCVLPDGQDDGMLEAGPSMESSALVAIKEEVGHSSNNVSLKSGKSKVVGISLLELFSKEQILEHFCSIRLWTGQSKAKAEKHQAMEQQPSENACRICAVERLTFEPPPLYCTTCGVRLKRNSVYYTAGSGETRHYFCIPCYNASPADTVGLDGQLYPKSKLEKKKNDEETEEAWVQCDKCNVWQHQICALFNGRRNEGGDTEFICPYCLLNDMESGDRTPLPLTAVLGAKDLPKTLLSDHLEQRLARSLRKERADRAEAQGKSFEEVPGAEGLVVRVVSSVDKKLEVKQRFLEIFKDSNYPSEYLYKSKEFGAECPEPNNRRLYIAYLDSVKYFRPEVKTVTGEALRTFVYHEILIGYLEYCKRRGFGSCYIWACPPLRGEDYILYCHPEIQKTPKSDKLREWYLAMLGKATKENIVVELTNFYDYFFISPDECKAHVTAARLPYFDGDYWPGAAEEVLLQLHQDEEDKRRLHKKGISKKGVAKRIGAQSEPSSNASKDLQLMHKLGQAISPLKEDFILVHMHHSCRHCRLFITSECRWVCKQCKNFHLCNRCYVADQKRDEKDRHPWNSRETHELFAVEVNDIPAETEDKDEIMESEFFDTRQAFLSLCQGNHYQHDTLRRAKHSSMMVLYHLHNPTAPAFVTSCNICNQDIETGKGWRCDTCADFDLCAACYHKELPKHPHKLKPQLSVAERNAQNKEARQQRVVQLRKIVQLLIHSSQCCSFQCQYPKCRKGLWRMPSLQVDVAPLATPCSVVQGVGLPGSSLQARHTLLHATAKLFFLPQFLVANETTSAGRAWLLHKRHRRKKWIDAVFFSGRYSAEKKKKLRREEGAKSRERMGGEEGEVLHEEDERFVDESKASYEYLLKMKASNKEMERARVPLEWRDQCAHRLIPLNKCRQQNYYLPWRCVELRHSFEKCQYYLYLARVWKMQQLEMEMEKEKQEAKVGLKIPQPAAAAAGDEALAS</sequence>
<evidence type="ECO:0000256" key="2">
    <source>
        <dbReference type="ARBA" id="ARBA00004123"/>
    </source>
</evidence>
<evidence type="ECO:0000256" key="11">
    <source>
        <dbReference type="ARBA" id="ARBA00023163"/>
    </source>
</evidence>
<dbReference type="PROSITE" id="PS51808">
    <property type="entry name" value="CHCH"/>
    <property type="match status" value="1"/>
</dbReference>
<dbReference type="HOGENOM" id="CLU_002956_2_1_1"/>
<dbReference type="Gene3D" id="1.20.1020.10">
    <property type="entry name" value="TAZ domain"/>
    <property type="match status" value="1"/>
</dbReference>
<evidence type="ECO:0000256" key="4">
    <source>
        <dbReference type="ARBA" id="ARBA00022679"/>
    </source>
</evidence>
<gene>
    <name evidence="20" type="ORF">SELMODRAFT_406065</name>
</gene>
<name>D8R0K0_SELML</name>
<dbReference type="Proteomes" id="UP000001514">
    <property type="component" value="Unassembled WGS sequence"/>
</dbReference>
<reference evidence="20 21" key="1">
    <citation type="journal article" date="2011" name="Science">
        <title>The Selaginella genome identifies genetic changes associated with the evolution of vascular plants.</title>
        <authorList>
            <person name="Banks J.A."/>
            <person name="Nishiyama T."/>
            <person name="Hasebe M."/>
            <person name="Bowman J.L."/>
            <person name="Gribskov M."/>
            <person name="dePamphilis C."/>
            <person name="Albert V.A."/>
            <person name="Aono N."/>
            <person name="Aoyama T."/>
            <person name="Ambrose B.A."/>
            <person name="Ashton N.W."/>
            <person name="Axtell M.J."/>
            <person name="Barker E."/>
            <person name="Barker M.S."/>
            <person name="Bennetzen J.L."/>
            <person name="Bonawitz N.D."/>
            <person name="Chapple C."/>
            <person name="Cheng C."/>
            <person name="Correa L.G."/>
            <person name="Dacre M."/>
            <person name="DeBarry J."/>
            <person name="Dreyer I."/>
            <person name="Elias M."/>
            <person name="Engstrom E.M."/>
            <person name="Estelle M."/>
            <person name="Feng L."/>
            <person name="Finet C."/>
            <person name="Floyd S.K."/>
            <person name="Frommer W.B."/>
            <person name="Fujita T."/>
            <person name="Gramzow L."/>
            <person name="Gutensohn M."/>
            <person name="Harholt J."/>
            <person name="Hattori M."/>
            <person name="Heyl A."/>
            <person name="Hirai T."/>
            <person name="Hiwatashi Y."/>
            <person name="Ishikawa M."/>
            <person name="Iwata M."/>
            <person name="Karol K.G."/>
            <person name="Koehler B."/>
            <person name="Kolukisaoglu U."/>
            <person name="Kubo M."/>
            <person name="Kurata T."/>
            <person name="Lalonde S."/>
            <person name="Li K."/>
            <person name="Li Y."/>
            <person name="Litt A."/>
            <person name="Lyons E."/>
            <person name="Manning G."/>
            <person name="Maruyama T."/>
            <person name="Michael T.P."/>
            <person name="Mikami K."/>
            <person name="Miyazaki S."/>
            <person name="Morinaga S."/>
            <person name="Murata T."/>
            <person name="Mueller-Roeber B."/>
            <person name="Nelson D.R."/>
            <person name="Obara M."/>
            <person name="Oguri Y."/>
            <person name="Olmstead R.G."/>
            <person name="Onodera N."/>
            <person name="Petersen B.L."/>
            <person name="Pils B."/>
            <person name="Prigge M."/>
            <person name="Rensing S.A."/>
            <person name="Riano-Pachon D.M."/>
            <person name="Roberts A.W."/>
            <person name="Sato Y."/>
            <person name="Scheller H.V."/>
            <person name="Schulz B."/>
            <person name="Schulz C."/>
            <person name="Shakirov E.V."/>
            <person name="Shibagaki N."/>
            <person name="Shinohara N."/>
            <person name="Shippen D.E."/>
            <person name="Soerensen I."/>
            <person name="Sotooka R."/>
            <person name="Sugimoto N."/>
            <person name="Sugita M."/>
            <person name="Sumikawa N."/>
            <person name="Tanurdzic M."/>
            <person name="Theissen G."/>
            <person name="Ulvskov P."/>
            <person name="Wakazuki S."/>
            <person name="Weng J.K."/>
            <person name="Willats W.W."/>
            <person name="Wipf D."/>
            <person name="Wolf P.G."/>
            <person name="Yang L."/>
            <person name="Zimmer A.D."/>
            <person name="Zhu Q."/>
            <person name="Mitros T."/>
            <person name="Hellsten U."/>
            <person name="Loque D."/>
            <person name="Otillar R."/>
            <person name="Salamov A."/>
            <person name="Schmutz J."/>
            <person name="Shapiro H."/>
            <person name="Lindquist E."/>
            <person name="Lucas S."/>
            <person name="Rokhsar D."/>
            <person name="Grigoriev I.V."/>
        </authorList>
    </citation>
    <scope>NUCLEOTIDE SEQUENCE [LARGE SCALE GENOMIC DNA]</scope>
</reference>
<dbReference type="InterPro" id="IPR013178">
    <property type="entry name" value="Histone_AcTrfase_Rtt109/CBP"/>
</dbReference>
<dbReference type="GO" id="GO:0005634">
    <property type="term" value="C:nucleus"/>
    <property type="evidence" value="ECO:0007669"/>
    <property type="project" value="UniProtKB-SubCell"/>
</dbReference>
<dbReference type="Gene3D" id="3.30.60.90">
    <property type="match status" value="1"/>
</dbReference>
<dbReference type="Pfam" id="PF08214">
    <property type="entry name" value="HAT_KAT11"/>
    <property type="match status" value="1"/>
</dbReference>
<feature type="region of interest" description="Disordered" evidence="16">
    <location>
        <begin position="964"/>
        <end position="988"/>
    </location>
</feature>
<dbReference type="GO" id="GO:0000123">
    <property type="term" value="C:histone acetyltransferase complex"/>
    <property type="evidence" value="ECO:0000318"/>
    <property type="project" value="GO_Central"/>
</dbReference>
<dbReference type="InParanoid" id="D8R0K0"/>
<dbReference type="InterPro" id="IPR008698">
    <property type="entry name" value="NDUB7"/>
</dbReference>
<dbReference type="GO" id="GO:0004402">
    <property type="term" value="F:histone acetyltransferase activity"/>
    <property type="evidence" value="ECO:0000318"/>
    <property type="project" value="GO_Central"/>
</dbReference>
<feature type="domain" description="TAZ-type" evidence="17">
    <location>
        <begin position="315"/>
        <end position="398"/>
    </location>
</feature>
<dbReference type="SMART" id="SM00551">
    <property type="entry name" value="ZnF_TAZ"/>
    <property type="match status" value="1"/>
</dbReference>
<dbReference type="PROSITE" id="PS50135">
    <property type="entry name" value="ZF_ZZ_2"/>
    <property type="match status" value="2"/>
</dbReference>
<evidence type="ECO:0000256" key="10">
    <source>
        <dbReference type="ARBA" id="ARBA00023159"/>
    </source>
</evidence>
<dbReference type="Gene3D" id="3.30.40.10">
    <property type="entry name" value="Zinc/RING finger domain, C3HC4 (zinc finger)"/>
    <property type="match status" value="1"/>
</dbReference>
<dbReference type="Pfam" id="PF00628">
    <property type="entry name" value="PHD"/>
    <property type="match status" value="1"/>
</dbReference>
<keyword evidence="13" id="KW-0012">Acyltransferase</keyword>
<dbReference type="Pfam" id="PF05676">
    <property type="entry name" value="NDUF_B7"/>
    <property type="match status" value="1"/>
</dbReference>
<dbReference type="Pfam" id="PF00569">
    <property type="entry name" value="ZZ"/>
    <property type="match status" value="1"/>
</dbReference>
<dbReference type="InterPro" id="IPR019786">
    <property type="entry name" value="Zinc_finger_PHD-type_CS"/>
</dbReference>
<dbReference type="InterPro" id="IPR036529">
    <property type="entry name" value="KIX_dom_sf"/>
</dbReference>
<dbReference type="GO" id="GO:0005667">
    <property type="term" value="C:transcription regulator complex"/>
    <property type="evidence" value="ECO:0000318"/>
    <property type="project" value="GO_Central"/>
</dbReference>
<dbReference type="InterPro" id="IPR001965">
    <property type="entry name" value="Znf_PHD"/>
</dbReference>
<dbReference type="SMART" id="SM01250">
    <property type="entry name" value="KAT11"/>
    <property type="match status" value="1"/>
</dbReference>
<dbReference type="SUPFAM" id="SSF57850">
    <property type="entry name" value="RING/U-box"/>
    <property type="match status" value="2"/>
</dbReference>
<dbReference type="InterPro" id="IPR000433">
    <property type="entry name" value="Znf_ZZ"/>
</dbReference>
<accession>D8R0K0</accession>
<evidence type="ECO:0000259" key="18">
    <source>
        <dbReference type="PROSITE" id="PS50135"/>
    </source>
</evidence>
<feature type="domain" description="ZZ-type" evidence="18">
    <location>
        <begin position="1132"/>
        <end position="1188"/>
    </location>
</feature>
<evidence type="ECO:0000256" key="5">
    <source>
        <dbReference type="ARBA" id="ARBA00022723"/>
    </source>
</evidence>
<comment type="catalytic activity">
    <reaction evidence="14">
        <text>L-lysyl-[protein] + acetyl-CoA = N(6)-acetyl-L-lysyl-[protein] + CoA + H(+)</text>
        <dbReference type="Rhea" id="RHEA:45948"/>
        <dbReference type="Rhea" id="RHEA-COMP:9752"/>
        <dbReference type="Rhea" id="RHEA-COMP:10731"/>
        <dbReference type="ChEBI" id="CHEBI:15378"/>
        <dbReference type="ChEBI" id="CHEBI:29969"/>
        <dbReference type="ChEBI" id="CHEBI:57287"/>
        <dbReference type="ChEBI" id="CHEBI:57288"/>
        <dbReference type="ChEBI" id="CHEBI:61930"/>
        <dbReference type="EC" id="2.3.1.48"/>
    </reaction>
</comment>
<comment type="function">
    <text evidence="1">Acetyltransferase enzyme. Acetylates histones, giving a specific tag for transcriptional activation.</text>
</comment>
<dbReference type="PANTHER" id="PTHR13808:SF1">
    <property type="entry name" value="HISTONE ACETYLTRANSFERASE"/>
    <property type="match status" value="1"/>
</dbReference>
<keyword evidence="9" id="KW-0805">Transcription regulation</keyword>
<dbReference type="PROSITE" id="PS51727">
    <property type="entry name" value="CBP_P300_HAT"/>
    <property type="match status" value="1"/>
</dbReference>
<dbReference type="PROSITE" id="PS01357">
    <property type="entry name" value="ZF_ZZ_1"/>
    <property type="match status" value="1"/>
</dbReference>
<dbReference type="eggNOG" id="KOG3468">
    <property type="taxonomic scope" value="Eukaryota"/>
</dbReference>
<keyword evidence="6 15" id="KW-0863">Zinc-finger</keyword>
<dbReference type="EC" id="2.3.1.48" evidence="3"/>
<feature type="region of interest" description="Disordered" evidence="16">
    <location>
        <begin position="1"/>
        <end position="30"/>
    </location>
</feature>
<dbReference type="InterPro" id="IPR000197">
    <property type="entry name" value="Znf_TAZ"/>
</dbReference>
<evidence type="ECO:0000256" key="15">
    <source>
        <dbReference type="PROSITE-ProRule" id="PRU00228"/>
    </source>
</evidence>
<dbReference type="SUPFAM" id="SSF57933">
    <property type="entry name" value="TAZ domain"/>
    <property type="match status" value="1"/>
</dbReference>
<evidence type="ECO:0000256" key="3">
    <source>
        <dbReference type="ARBA" id="ARBA00013184"/>
    </source>
</evidence>
<dbReference type="Pfam" id="PF02135">
    <property type="entry name" value="zf-TAZ"/>
    <property type="match status" value="1"/>
</dbReference>
<dbReference type="PANTHER" id="PTHR13808">
    <property type="entry name" value="CBP/P300-RELATED"/>
    <property type="match status" value="1"/>
</dbReference>
<proteinExistence type="predicted"/>
<evidence type="ECO:0000259" key="19">
    <source>
        <dbReference type="PROSITE" id="PS51727"/>
    </source>
</evidence>
<dbReference type="InterPro" id="IPR035898">
    <property type="entry name" value="TAZ_dom_sf"/>
</dbReference>
<dbReference type="Gramene" id="EFJ34595">
    <property type="protein sequence ID" value="EFJ34595"/>
    <property type="gene ID" value="SELMODRAFT_406065"/>
</dbReference>
<keyword evidence="5" id="KW-0479">Metal-binding</keyword>
<dbReference type="InterPro" id="IPR011011">
    <property type="entry name" value="Znf_FYVE_PHD"/>
</dbReference>
<dbReference type="CDD" id="cd15614">
    <property type="entry name" value="PHD_HAC_like"/>
    <property type="match status" value="1"/>
</dbReference>
<organism evidence="21">
    <name type="scientific">Selaginella moellendorffii</name>
    <name type="common">Spikemoss</name>
    <dbReference type="NCBI Taxonomy" id="88036"/>
    <lineage>
        <taxon>Eukaryota</taxon>
        <taxon>Viridiplantae</taxon>
        <taxon>Streptophyta</taxon>
        <taxon>Embryophyta</taxon>
        <taxon>Tracheophyta</taxon>
        <taxon>Lycopodiopsida</taxon>
        <taxon>Selaginellales</taxon>
        <taxon>Selaginellaceae</taxon>
        <taxon>Selaginella</taxon>
    </lineage>
</organism>
<evidence type="ECO:0000256" key="16">
    <source>
        <dbReference type="SAM" id="MobiDB-lite"/>
    </source>
</evidence>
<keyword evidence="11" id="KW-0804">Transcription</keyword>
<dbReference type="CDD" id="cd02249">
    <property type="entry name" value="ZZ"/>
    <property type="match status" value="1"/>
</dbReference>
<dbReference type="eggNOG" id="KOG1778">
    <property type="taxonomic scope" value="Eukaryota"/>
</dbReference>
<dbReference type="KEGG" id="smo:SELMODRAFT_406065"/>
<evidence type="ECO:0000256" key="8">
    <source>
        <dbReference type="ARBA" id="ARBA00022853"/>
    </source>
</evidence>
<dbReference type="Gene3D" id="1.10.246.20">
    <property type="entry name" value="Coactivator CBP, KIX domain"/>
    <property type="match status" value="1"/>
</dbReference>
<dbReference type="STRING" id="88036.D8R0K0"/>
<evidence type="ECO:0000256" key="13">
    <source>
        <dbReference type="ARBA" id="ARBA00023315"/>
    </source>
</evidence>
<evidence type="ECO:0000256" key="12">
    <source>
        <dbReference type="ARBA" id="ARBA00023242"/>
    </source>
</evidence>
<evidence type="ECO:0000313" key="20">
    <source>
        <dbReference type="EMBL" id="EFJ34595.1"/>
    </source>
</evidence>
<keyword evidence="12" id="KW-0539">Nucleus</keyword>
<keyword evidence="4" id="KW-0808">Transferase</keyword>
<dbReference type="GO" id="GO:0008270">
    <property type="term" value="F:zinc ion binding"/>
    <property type="evidence" value="ECO:0007669"/>
    <property type="project" value="UniProtKB-KW"/>
</dbReference>
<feature type="compositionally biased region" description="Basic residues" evidence="16">
    <location>
        <begin position="964"/>
        <end position="974"/>
    </location>
</feature>
<feature type="region of interest" description="Disordered" evidence="16">
    <location>
        <begin position="240"/>
        <end position="285"/>
    </location>
</feature>
<dbReference type="SMART" id="SM00291">
    <property type="entry name" value="ZnF_ZZ"/>
    <property type="match status" value="2"/>
</dbReference>
<dbReference type="InterPro" id="IPR031162">
    <property type="entry name" value="CBP_P300_HAT"/>
</dbReference>
<dbReference type="SMART" id="SM00249">
    <property type="entry name" value="PHD"/>
    <property type="match status" value="1"/>
</dbReference>
<feature type="compositionally biased region" description="Low complexity" evidence="16">
    <location>
        <begin position="1"/>
        <end position="16"/>
    </location>
</feature>
<keyword evidence="7" id="KW-0862">Zinc</keyword>
<feature type="domain" description="ZZ-type" evidence="18">
    <location>
        <begin position="1012"/>
        <end position="1075"/>
    </location>
</feature>
<dbReference type="PROSITE" id="PS50134">
    <property type="entry name" value="ZF_TAZ"/>
    <property type="match status" value="1"/>
</dbReference>
<evidence type="ECO:0000256" key="9">
    <source>
        <dbReference type="ARBA" id="ARBA00023015"/>
    </source>
</evidence>
<dbReference type="GO" id="GO:0005739">
    <property type="term" value="C:mitochondrion"/>
    <property type="evidence" value="ECO:0007669"/>
    <property type="project" value="InterPro"/>
</dbReference>
<evidence type="ECO:0000313" key="21">
    <source>
        <dbReference type="Proteomes" id="UP000001514"/>
    </source>
</evidence>
<evidence type="ECO:0000256" key="6">
    <source>
        <dbReference type="ARBA" id="ARBA00022771"/>
    </source>
</evidence>
<dbReference type="InterPro" id="IPR019787">
    <property type="entry name" value="Znf_PHD-finger"/>
</dbReference>
<evidence type="ECO:0000256" key="14">
    <source>
        <dbReference type="ARBA" id="ARBA00048017"/>
    </source>
</evidence>
<keyword evidence="8" id="KW-0156">Chromatin regulator</keyword>
<keyword evidence="10" id="KW-0010">Activator</keyword>
<feature type="domain" description="CBP/p300-type HAT" evidence="19">
    <location>
        <begin position="717"/>
        <end position="1130"/>
    </location>
</feature>
<dbReference type="GO" id="GO:0003713">
    <property type="term" value="F:transcription coactivator activity"/>
    <property type="evidence" value="ECO:0000318"/>
    <property type="project" value="GO_Central"/>
</dbReference>
<dbReference type="GO" id="GO:0045944">
    <property type="term" value="P:positive regulation of transcription by RNA polymerase II"/>
    <property type="evidence" value="ECO:0000318"/>
    <property type="project" value="GO_Central"/>
</dbReference>
<evidence type="ECO:0000256" key="7">
    <source>
        <dbReference type="ARBA" id="ARBA00022833"/>
    </source>
</evidence>
<dbReference type="InterPro" id="IPR043145">
    <property type="entry name" value="Znf_ZZ_sf"/>
</dbReference>
<dbReference type="PROSITE" id="PS01359">
    <property type="entry name" value="ZF_PHD_1"/>
    <property type="match status" value="1"/>
</dbReference>
<dbReference type="InterPro" id="IPR013083">
    <property type="entry name" value="Znf_RING/FYVE/PHD"/>
</dbReference>
<feature type="compositionally biased region" description="Polar residues" evidence="16">
    <location>
        <begin position="258"/>
        <end position="281"/>
    </location>
</feature>
<evidence type="ECO:0000256" key="1">
    <source>
        <dbReference type="ARBA" id="ARBA00002581"/>
    </source>
</evidence>
<evidence type="ECO:0000259" key="17">
    <source>
        <dbReference type="PROSITE" id="PS50134"/>
    </source>
</evidence>
<dbReference type="SUPFAM" id="SSF57903">
    <property type="entry name" value="FYVE/PHD zinc finger"/>
    <property type="match status" value="1"/>
</dbReference>
<dbReference type="GO" id="GO:0031490">
    <property type="term" value="F:chromatin DNA binding"/>
    <property type="evidence" value="ECO:0000318"/>
    <property type="project" value="GO_Central"/>
</dbReference>